<feature type="transmembrane region" description="Helical" evidence="7">
    <location>
        <begin position="174"/>
        <end position="197"/>
    </location>
</feature>
<organism evidence="9 10">
    <name type="scientific">Pelagibacterium lentulum</name>
    <dbReference type="NCBI Taxonomy" id="2029865"/>
    <lineage>
        <taxon>Bacteria</taxon>
        <taxon>Pseudomonadati</taxon>
        <taxon>Pseudomonadota</taxon>
        <taxon>Alphaproteobacteria</taxon>
        <taxon>Hyphomicrobiales</taxon>
        <taxon>Devosiaceae</taxon>
        <taxon>Pelagibacterium</taxon>
    </lineage>
</organism>
<comment type="similarity">
    <text evidence="7">Belongs to the binding-protein-dependent transport system permease family.</text>
</comment>
<evidence type="ECO:0000256" key="5">
    <source>
        <dbReference type="ARBA" id="ARBA00022989"/>
    </source>
</evidence>
<dbReference type="AlphaFoldDB" id="A0A916W1Q9"/>
<keyword evidence="4 7" id="KW-0812">Transmembrane</keyword>
<dbReference type="RefSeq" id="WP_127071909.1">
    <property type="nucleotide sequence ID" value="NZ_BMKB01000005.1"/>
</dbReference>
<dbReference type="Pfam" id="PF00528">
    <property type="entry name" value="BPD_transp_1"/>
    <property type="match status" value="1"/>
</dbReference>
<feature type="transmembrane region" description="Helical" evidence="7">
    <location>
        <begin position="86"/>
        <end position="108"/>
    </location>
</feature>
<dbReference type="Gene3D" id="1.10.3720.10">
    <property type="entry name" value="MetI-like"/>
    <property type="match status" value="1"/>
</dbReference>
<dbReference type="PANTHER" id="PTHR30193">
    <property type="entry name" value="ABC TRANSPORTER PERMEASE PROTEIN"/>
    <property type="match status" value="1"/>
</dbReference>
<dbReference type="Proteomes" id="UP000596977">
    <property type="component" value="Unassembled WGS sequence"/>
</dbReference>
<dbReference type="GO" id="GO:0055085">
    <property type="term" value="P:transmembrane transport"/>
    <property type="evidence" value="ECO:0007669"/>
    <property type="project" value="InterPro"/>
</dbReference>
<evidence type="ECO:0000313" key="9">
    <source>
        <dbReference type="EMBL" id="GGA59470.1"/>
    </source>
</evidence>
<keyword evidence="10" id="KW-1185">Reference proteome</keyword>
<keyword evidence="3" id="KW-1003">Cell membrane</keyword>
<sequence length="308" mass="33821">MADANFAPMLAGAHRARAFGATLSGWGLALPATILMLAMILIPTLVAMLLAVTDYQLGARSIQYIGLGNFAELLNDRVFWRAFNNTLIYTLMTVPTAVLLGLGVALLIEADAFGRGFFRTVYFLPVTALLVAMATVWEFILHSDLGLVNQLLARVFGISGPDWLSDPNHVLSSLAFIFVWQQTGYNMILFLAGLKAIPSDLYSAAKVDGADRAIDRFLMVTWPALGPTMLFVVLITTLYSFRVFDTVAALTQGGPANASNVLLYNIYREGFVYFRTGFASAMTMIFLALILLVALIQIHSFERKEKRS</sequence>
<gene>
    <name evidence="9" type="ORF">GCM10011499_32030</name>
</gene>
<keyword evidence="2 7" id="KW-0813">Transport</keyword>
<keyword evidence="6 7" id="KW-0472">Membrane</keyword>
<evidence type="ECO:0000256" key="7">
    <source>
        <dbReference type="RuleBase" id="RU363032"/>
    </source>
</evidence>
<comment type="subcellular location">
    <subcellularLocation>
        <location evidence="1 7">Cell membrane</location>
        <topology evidence="1 7">Multi-pass membrane protein</topology>
    </subcellularLocation>
</comment>
<feature type="transmembrane region" description="Helical" evidence="7">
    <location>
        <begin position="272"/>
        <end position="298"/>
    </location>
</feature>
<feature type="transmembrane region" description="Helical" evidence="7">
    <location>
        <begin position="217"/>
        <end position="241"/>
    </location>
</feature>
<evidence type="ECO:0000256" key="1">
    <source>
        <dbReference type="ARBA" id="ARBA00004651"/>
    </source>
</evidence>
<evidence type="ECO:0000256" key="2">
    <source>
        <dbReference type="ARBA" id="ARBA00022448"/>
    </source>
</evidence>
<evidence type="ECO:0000256" key="6">
    <source>
        <dbReference type="ARBA" id="ARBA00023136"/>
    </source>
</evidence>
<dbReference type="CDD" id="cd06261">
    <property type="entry name" value="TM_PBP2"/>
    <property type="match status" value="1"/>
</dbReference>
<evidence type="ECO:0000256" key="3">
    <source>
        <dbReference type="ARBA" id="ARBA00022475"/>
    </source>
</evidence>
<comment type="caution">
    <text evidence="9">The sequence shown here is derived from an EMBL/GenBank/DDBJ whole genome shotgun (WGS) entry which is preliminary data.</text>
</comment>
<evidence type="ECO:0000256" key="4">
    <source>
        <dbReference type="ARBA" id="ARBA00022692"/>
    </source>
</evidence>
<dbReference type="PANTHER" id="PTHR30193:SF37">
    <property type="entry name" value="INNER MEMBRANE ABC TRANSPORTER PERMEASE PROTEIN YCJO"/>
    <property type="match status" value="1"/>
</dbReference>
<dbReference type="InterPro" id="IPR000515">
    <property type="entry name" value="MetI-like"/>
</dbReference>
<evidence type="ECO:0000313" key="10">
    <source>
        <dbReference type="Proteomes" id="UP000596977"/>
    </source>
</evidence>
<dbReference type="EMBL" id="BMKB01000005">
    <property type="protein sequence ID" value="GGA59470.1"/>
    <property type="molecule type" value="Genomic_DNA"/>
</dbReference>
<keyword evidence="5 7" id="KW-1133">Transmembrane helix</keyword>
<dbReference type="InterPro" id="IPR051393">
    <property type="entry name" value="ABC_transporter_permease"/>
</dbReference>
<dbReference type="GO" id="GO:0005886">
    <property type="term" value="C:plasma membrane"/>
    <property type="evidence" value="ECO:0007669"/>
    <property type="project" value="UniProtKB-SubCell"/>
</dbReference>
<evidence type="ECO:0000259" key="8">
    <source>
        <dbReference type="PROSITE" id="PS50928"/>
    </source>
</evidence>
<feature type="transmembrane region" description="Helical" evidence="7">
    <location>
        <begin position="28"/>
        <end position="52"/>
    </location>
</feature>
<name>A0A916W1Q9_9HYPH</name>
<dbReference type="InterPro" id="IPR035906">
    <property type="entry name" value="MetI-like_sf"/>
</dbReference>
<proteinExistence type="inferred from homology"/>
<feature type="domain" description="ABC transmembrane type-1" evidence="8">
    <location>
        <begin position="83"/>
        <end position="297"/>
    </location>
</feature>
<accession>A0A916W1Q9</accession>
<protein>
    <submittedName>
        <fullName evidence="9">ABC transporter permease</fullName>
    </submittedName>
</protein>
<reference evidence="9 10" key="1">
    <citation type="journal article" date="2014" name="Int. J. Syst. Evol. Microbiol.">
        <title>Complete genome sequence of Corynebacterium casei LMG S-19264T (=DSM 44701T), isolated from a smear-ripened cheese.</title>
        <authorList>
            <consortium name="US DOE Joint Genome Institute (JGI-PGF)"/>
            <person name="Walter F."/>
            <person name="Albersmeier A."/>
            <person name="Kalinowski J."/>
            <person name="Ruckert C."/>
        </authorList>
    </citation>
    <scope>NUCLEOTIDE SEQUENCE [LARGE SCALE GENOMIC DNA]</scope>
    <source>
        <strain evidence="9 10">CGMCC 1.15896</strain>
    </source>
</reference>
<dbReference type="SUPFAM" id="SSF161098">
    <property type="entry name" value="MetI-like"/>
    <property type="match status" value="1"/>
</dbReference>
<feature type="transmembrane region" description="Helical" evidence="7">
    <location>
        <begin position="120"/>
        <end position="140"/>
    </location>
</feature>
<dbReference type="OrthoDB" id="7939379at2"/>
<dbReference type="PROSITE" id="PS50928">
    <property type="entry name" value="ABC_TM1"/>
    <property type="match status" value="1"/>
</dbReference>